<comment type="caution">
    <text evidence="9">The sequence shown here is derived from an EMBL/GenBank/DDBJ whole genome shotgun (WGS) entry which is preliminary data.</text>
</comment>
<keyword evidence="5 9" id="KW-0808">Transferase</keyword>
<evidence type="ECO:0000256" key="4">
    <source>
        <dbReference type="ARBA" id="ARBA00022603"/>
    </source>
</evidence>
<keyword evidence="3" id="KW-0169">Cobalamin biosynthesis</keyword>
<evidence type="ECO:0000256" key="3">
    <source>
        <dbReference type="ARBA" id="ARBA00022573"/>
    </source>
</evidence>
<evidence type="ECO:0000259" key="8">
    <source>
        <dbReference type="Pfam" id="PF00590"/>
    </source>
</evidence>
<dbReference type="Pfam" id="PF00590">
    <property type="entry name" value="TP_methylase"/>
    <property type="match status" value="1"/>
</dbReference>
<keyword evidence="6" id="KW-0949">S-adenosyl-L-methionine</keyword>
<comment type="similarity">
    <text evidence="2 7">Belongs to the precorrin methyltransferase family.</text>
</comment>
<dbReference type="InterPro" id="IPR014776">
    <property type="entry name" value="4pyrrole_Mease_sub2"/>
</dbReference>
<dbReference type="NCBIfam" id="TIGR01467">
    <property type="entry name" value="cobI_cbiL"/>
    <property type="match status" value="1"/>
</dbReference>
<evidence type="ECO:0000313" key="10">
    <source>
        <dbReference type="Proteomes" id="UP000442990"/>
    </source>
</evidence>
<dbReference type="PIRSF" id="PIRSF036427">
    <property type="entry name" value="Precrrn-2_mtase"/>
    <property type="match status" value="1"/>
</dbReference>
<dbReference type="GO" id="GO:0032259">
    <property type="term" value="P:methylation"/>
    <property type="evidence" value="ECO:0007669"/>
    <property type="project" value="UniProtKB-KW"/>
</dbReference>
<dbReference type="RefSeq" id="WP_151470407.1">
    <property type="nucleotide sequence ID" value="NZ_WBKG01000014.1"/>
</dbReference>
<dbReference type="InterPro" id="IPR012382">
    <property type="entry name" value="CobI/CbiL"/>
</dbReference>
<dbReference type="SUPFAM" id="SSF53790">
    <property type="entry name" value="Tetrapyrrole methylase"/>
    <property type="match status" value="1"/>
</dbReference>
<feature type="domain" description="Tetrapyrrole methylase" evidence="8">
    <location>
        <begin position="4"/>
        <end position="219"/>
    </location>
</feature>
<evidence type="ECO:0000256" key="5">
    <source>
        <dbReference type="ARBA" id="ARBA00022679"/>
    </source>
</evidence>
<dbReference type="CDD" id="cd11645">
    <property type="entry name" value="Precorrin_2_C20_MT"/>
    <property type="match status" value="1"/>
</dbReference>
<reference evidence="9 10" key="1">
    <citation type="submission" date="2019-09" db="EMBL/GenBank/DDBJ databases">
        <title>Isolation and identification of active actinomycetes.</title>
        <authorList>
            <person name="Yu Z."/>
            <person name="Han C."/>
            <person name="Yu B."/>
        </authorList>
    </citation>
    <scope>NUCLEOTIDE SEQUENCE [LARGE SCALE GENOMIC DNA]</scope>
    <source>
        <strain evidence="9 10">NEAU-H2</strain>
    </source>
</reference>
<gene>
    <name evidence="9" type="primary">cobI</name>
    <name evidence="9" type="ORF">F8144_18260</name>
</gene>
<dbReference type="InterPro" id="IPR035996">
    <property type="entry name" value="4pyrrol_Methylase_sf"/>
</dbReference>
<evidence type="ECO:0000256" key="6">
    <source>
        <dbReference type="ARBA" id="ARBA00022691"/>
    </source>
</evidence>
<evidence type="ECO:0000256" key="2">
    <source>
        <dbReference type="ARBA" id="ARBA00005879"/>
    </source>
</evidence>
<dbReference type="PANTHER" id="PTHR43467">
    <property type="entry name" value="COBALT-PRECORRIN-2 C(20)-METHYLTRANSFERASE"/>
    <property type="match status" value="1"/>
</dbReference>
<evidence type="ECO:0000313" key="9">
    <source>
        <dbReference type="EMBL" id="KAB1987328.1"/>
    </source>
</evidence>
<organism evidence="9 10">
    <name type="scientific">Streptomyces triticiradicis</name>
    <dbReference type="NCBI Taxonomy" id="2651189"/>
    <lineage>
        <taxon>Bacteria</taxon>
        <taxon>Bacillati</taxon>
        <taxon>Actinomycetota</taxon>
        <taxon>Actinomycetes</taxon>
        <taxon>Kitasatosporales</taxon>
        <taxon>Streptomycetaceae</taxon>
        <taxon>Streptomyces</taxon>
    </lineage>
</organism>
<keyword evidence="10" id="KW-1185">Reference proteome</keyword>
<accession>A0A7J5DFH0</accession>
<name>A0A7J5DFH0_9ACTN</name>
<dbReference type="InterPro" id="IPR006364">
    <property type="entry name" value="CobI/CbiL/CobIJ_dom"/>
</dbReference>
<dbReference type="GO" id="GO:0030788">
    <property type="term" value="F:precorrin-2 C20-methyltransferase activity"/>
    <property type="evidence" value="ECO:0007669"/>
    <property type="project" value="UniProtKB-EC"/>
</dbReference>
<dbReference type="InterPro" id="IPR000878">
    <property type="entry name" value="4pyrrol_Mease"/>
</dbReference>
<dbReference type="GO" id="GO:0009236">
    <property type="term" value="P:cobalamin biosynthetic process"/>
    <property type="evidence" value="ECO:0007669"/>
    <property type="project" value="UniProtKB-UniRule"/>
</dbReference>
<evidence type="ECO:0000256" key="1">
    <source>
        <dbReference type="ARBA" id="ARBA00004953"/>
    </source>
</evidence>
<protein>
    <submittedName>
        <fullName evidence="9">Precorrin-2 C(20)-methyltransferase</fullName>
        <ecNumber evidence="9">2.1.1.130</ecNumber>
    </submittedName>
</protein>
<dbReference type="AlphaFoldDB" id="A0A7J5DFH0"/>
<evidence type="ECO:0000256" key="7">
    <source>
        <dbReference type="PIRNR" id="PIRNR036427"/>
    </source>
</evidence>
<keyword evidence="4 9" id="KW-0489">Methyltransferase</keyword>
<dbReference type="EMBL" id="WBKG01000014">
    <property type="protein sequence ID" value="KAB1987328.1"/>
    <property type="molecule type" value="Genomic_DNA"/>
</dbReference>
<proteinExistence type="inferred from homology"/>
<dbReference type="Gene3D" id="3.40.1010.10">
    <property type="entry name" value="Cobalt-precorrin-4 Transmethylase, Domain 1"/>
    <property type="match status" value="1"/>
</dbReference>
<dbReference type="PANTHER" id="PTHR43467:SF2">
    <property type="entry name" value="COBALT-PRECORRIN-2 C(20)-METHYLTRANSFERASE"/>
    <property type="match status" value="1"/>
</dbReference>
<dbReference type="Proteomes" id="UP000442990">
    <property type="component" value="Unassembled WGS sequence"/>
</dbReference>
<dbReference type="Gene3D" id="3.30.950.10">
    <property type="entry name" value="Methyltransferase, Cobalt-precorrin-4 Transmethylase, Domain 2"/>
    <property type="match status" value="1"/>
</dbReference>
<dbReference type="EC" id="2.1.1.130" evidence="9"/>
<sequence>MSSKLIGVGVGPGDPELVTVKGVNALRAADVVVVPVMAAPDGKDGGERGRAEATVLHYVPEQKVVRVVFALNERSDRGRREAAWDAAGERVADLLGRHGTVAFATIGDPNVYSTFTYLAHTIGELVPGTVVETVPGITAMQDLAARSGAVLTEGTEPLTLVPVTAGAAVLKDALNGPGTVVAYKFGRQAAEVAEALRDSGRIDDAVWGSALGLEDESIRSAAELGGEPLPYLSTLIAPARRDGTRGGKL</sequence>
<dbReference type="UniPathway" id="UPA00148"/>
<dbReference type="InterPro" id="IPR014777">
    <property type="entry name" value="4pyrrole_Mease_sub1"/>
</dbReference>
<comment type="pathway">
    <text evidence="1">Cofactor biosynthesis; adenosylcobalamin biosynthesis.</text>
</comment>